<feature type="compositionally biased region" description="Polar residues" evidence="2">
    <location>
        <begin position="1"/>
        <end position="19"/>
    </location>
</feature>
<feature type="coiled-coil region" evidence="1">
    <location>
        <begin position="117"/>
        <end position="144"/>
    </location>
</feature>
<name>A0A165MP20_EXIGL</name>
<keyword evidence="4" id="KW-1185">Reference proteome</keyword>
<dbReference type="InParanoid" id="A0A165MP20"/>
<accession>A0A165MP20</accession>
<evidence type="ECO:0000313" key="3">
    <source>
        <dbReference type="EMBL" id="KZV99547.1"/>
    </source>
</evidence>
<dbReference type="AlphaFoldDB" id="A0A165MP20"/>
<sequence>MLPNRHSPSANSPYSQYSDEGSPPGSASGHTHANMSTGSTAHLSHHQRAPVSQNYNTFPASQFATYPSSPASSSGSGGHTYTDSPHFTSSLAAFHEDIKPMFAGGNYGQIPGTSAETLQLRQQVTELQAMVTQLQAERGQLYRELSAVGAPAHPAFMQPMFHQDWHRRTEARKKLICASNRAGNTLCAWHDSRRERRAYPPRMAPNGMLNCGCSEEEALFEESLARNGVGSYRPAGDQVRMDPGLRKPLLDLLKRRYGYKDGDFEIDVTSGTWRDEEDGNAWENRLRTSRRP</sequence>
<dbReference type="OrthoDB" id="3222060at2759"/>
<dbReference type="STRING" id="1314781.A0A165MP20"/>
<proteinExistence type="predicted"/>
<organism evidence="3 4">
    <name type="scientific">Exidia glandulosa HHB12029</name>
    <dbReference type="NCBI Taxonomy" id="1314781"/>
    <lineage>
        <taxon>Eukaryota</taxon>
        <taxon>Fungi</taxon>
        <taxon>Dikarya</taxon>
        <taxon>Basidiomycota</taxon>
        <taxon>Agaricomycotina</taxon>
        <taxon>Agaricomycetes</taxon>
        <taxon>Auriculariales</taxon>
        <taxon>Exidiaceae</taxon>
        <taxon>Exidia</taxon>
    </lineage>
</organism>
<dbReference type="EMBL" id="KV425908">
    <property type="protein sequence ID" value="KZV99547.1"/>
    <property type="molecule type" value="Genomic_DNA"/>
</dbReference>
<evidence type="ECO:0000256" key="1">
    <source>
        <dbReference type="SAM" id="Coils"/>
    </source>
</evidence>
<evidence type="ECO:0000256" key="2">
    <source>
        <dbReference type="SAM" id="MobiDB-lite"/>
    </source>
</evidence>
<dbReference type="Proteomes" id="UP000077266">
    <property type="component" value="Unassembled WGS sequence"/>
</dbReference>
<keyword evidence="1" id="KW-0175">Coiled coil</keyword>
<reference evidence="3 4" key="1">
    <citation type="journal article" date="2016" name="Mol. Biol. Evol.">
        <title>Comparative Genomics of Early-Diverging Mushroom-Forming Fungi Provides Insights into the Origins of Lignocellulose Decay Capabilities.</title>
        <authorList>
            <person name="Nagy L.G."/>
            <person name="Riley R."/>
            <person name="Tritt A."/>
            <person name="Adam C."/>
            <person name="Daum C."/>
            <person name="Floudas D."/>
            <person name="Sun H."/>
            <person name="Yadav J.S."/>
            <person name="Pangilinan J."/>
            <person name="Larsson K.H."/>
            <person name="Matsuura K."/>
            <person name="Barry K."/>
            <person name="Labutti K."/>
            <person name="Kuo R."/>
            <person name="Ohm R.A."/>
            <person name="Bhattacharya S.S."/>
            <person name="Shirouzu T."/>
            <person name="Yoshinaga Y."/>
            <person name="Martin F.M."/>
            <person name="Grigoriev I.V."/>
            <person name="Hibbett D.S."/>
        </authorList>
    </citation>
    <scope>NUCLEOTIDE SEQUENCE [LARGE SCALE GENOMIC DNA]</scope>
    <source>
        <strain evidence="3 4">HHB12029</strain>
    </source>
</reference>
<gene>
    <name evidence="3" type="ORF">EXIGLDRAFT_220048</name>
</gene>
<protein>
    <submittedName>
        <fullName evidence="3">Uncharacterized protein</fullName>
    </submittedName>
</protein>
<feature type="compositionally biased region" description="Polar residues" evidence="2">
    <location>
        <begin position="28"/>
        <end position="42"/>
    </location>
</feature>
<evidence type="ECO:0000313" key="4">
    <source>
        <dbReference type="Proteomes" id="UP000077266"/>
    </source>
</evidence>
<feature type="region of interest" description="Disordered" evidence="2">
    <location>
        <begin position="1"/>
        <end position="48"/>
    </location>
</feature>